<keyword evidence="3 7" id="KW-0812">Transmembrane</keyword>
<dbReference type="Proteomes" id="UP000640335">
    <property type="component" value="Unassembled WGS sequence"/>
</dbReference>
<protein>
    <submittedName>
        <fullName evidence="9">Threonine/serine exporter family protein</fullName>
    </submittedName>
</protein>
<dbReference type="EMBL" id="JACSQZ010000022">
    <property type="protein sequence ID" value="MBD7915034.1"/>
    <property type="molecule type" value="Genomic_DNA"/>
</dbReference>
<sequence>MDLNEILHVATFAGKIMLESGGETYRAEEIIWRICKIYGVEEAESFVTTTGIMVSICHNGKTHSLIRRVSTRTIDLDKVDKVNDLSRNIVTRGLTVSQLKEQLQIINNGERYNDKIAIIISALGAFCFVFLFGGKVKEAIAAFFIGLVIKSLSIKFSKLEINQFFINSICAGIAAIMAIFFLKLNLINDIDKTIIGSIMLLVPGLAITNAIRDTISGDLLAGSTRAVEAFLVAISIAIGTGAVLSFWISTFGGL</sequence>
<feature type="transmembrane region" description="Helical" evidence="7">
    <location>
        <begin position="164"/>
        <end position="182"/>
    </location>
</feature>
<keyword evidence="5 7" id="KW-0472">Membrane</keyword>
<organism evidence="9 10">
    <name type="scientific">Clostridium gallinarum</name>
    <dbReference type="NCBI Taxonomy" id="2762246"/>
    <lineage>
        <taxon>Bacteria</taxon>
        <taxon>Bacillati</taxon>
        <taxon>Bacillota</taxon>
        <taxon>Clostridia</taxon>
        <taxon>Eubacteriales</taxon>
        <taxon>Clostridiaceae</taxon>
        <taxon>Clostridium</taxon>
    </lineage>
</organism>
<feature type="transmembrane region" description="Helical" evidence="7">
    <location>
        <begin position="227"/>
        <end position="248"/>
    </location>
</feature>
<reference evidence="9 10" key="1">
    <citation type="submission" date="2020-08" db="EMBL/GenBank/DDBJ databases">
        <title>A Genomic Blueprint of the Chicken Gut Microbiome.</title>
        <authorList>
            <person name="Gilroy R."/>
            <person name="Ravi A."/>
            <person name="Getino M."/>
            <person name="Pursley I."/>
            <person name="Horton D.L."/>
            <person name="Alikhan N.-F."/>
            <person name="Baker D."/>
            <person name="Gharbi K."/>
            <person name="Hall N."/>
            <person name="Watson M."/>
            <person name="Adriaenssens E.M."/>
            <person name="Foster-Nyarko E."/>
            <person name="Jarju S."/>
            <person name="Secka A."/>
            <person name="Antonio M."/>
            <person name="Oren A."/>
            <person name="Chaudhuri R."/>
            <person name="La Ragione R.M."/>
            <person name="Hildebrand F."/>
            <person name="Pallen M.J."/>
        </authorList>
    </citation>
    <scope>NUCLEOTIDE SEQUENCE [LARGE SCALE GENOMIC DNA]</scope>
    <source>
        <strain evidence="9 10">Sa3CUN1</strain>
    </source>
</reference>
<evidence type="ECO:0000256" key="1">
    <source>
        <dbReference type="ARBA" id="ARBA00004651"/>
    </source>
</evidence>
<evidence type="ECO:0000256" key="4">
    <source>
        <dbReference type="ARBA" id="ARBA00022989"/>
    </source>
</evidence>
<evidence type="ECO:0000256" key="3">
    <source>
        <dbReference type="ARBA" id="ARBA00022692"/>
    </source>
</evidence>
<dbReference type="InterPro" id="IPR050539">
    <property type="entry name" value="ThrE_Dicarb/AminoAcid_Exp"/>
</dbReference>
<accession>A0ABR8Q3N1</accession>
<evidence type="ECO:0000313" key="9">
    <source>
        <dbReference type="EMBL" id="MBD7915034.1"/>
    </source>
</evidence>
<name>A0ABR8Q3N1_9CLOT</name>
<keyword evidence="10" id="KW-1185">Reference proteome</keyword>
<evidence type="ECO:0000256" key="5">
    <source>
        <dbReference type="ARBA" id="ARBA00023136"/>
    </source>
</evidence>
<comment type="similarity">
    <text evidence="6">Belongs to the ThrE exporter (TC 2.A.79) family.</text>
</comment>
<feature type="domain" description="Threonine/serine exporter-like N-terminal" evidence="8">
    <location>
        <begin position="9"/>
        <end position="246"/>
    </location>
</feature>
<evidence type="ECO:0000259" key="8">
    <source>
        <dbReference type="Pfam" id="PF06738"/>
    </source>
</evidence>
<evidence type="ECO:0000256" key="2">
    <source>
        <dbReference type="ARBA" id="ARBA00022475"/>
    </source>
</evidence>
<dbReference type="PANTHER" id="PTHR34390:SF2">
    <property type="entry name" value="SUCCINATE TRANSPORTER SUBUNIT YJJP-RELATED"/>
    <property type="match status" value="1"/>
</dbReference>
<dbReference type="PANTHER" id="PTHR34390">
    <property type="entry name" value="UPF0442 PROTEIN YJJB-RELATED"/>
    <property type="match status" value="1"/>
</dbReference>
<evidence type="ECO:0000313" key="10">
    <source>
        <dbReference type="Proteomes" id="UP000640335"/>
    </source>
</evidence>
<dbReference type="Pfam" id="PF06738">
    <property type="entry name" value="ThrE"/>
    <property type="match status" value="1"/>
</dbReference>
<dbReference type="InterPro" id="IPR010619">
    <property type="entry name" value="ThrE-like_N"/>
</dbReference>
<feature type="transmembrane region" description="Helical" evidence="7">
    <location>
        <begin position="116"/>
        <end position="133"/>
    </location>
</feature>
<comment type="caution">
    <text evidence="9">The sequence shown here is derived from an EMBL/GenBank/DDBJ whole genome shotgun (WGS) entry which is preliminary data.</text>
</comment>
<gene>
    <name evidence="9" type="ORF">H9660_07715</name>
</gene>
<proteinExistence type="inferred from homology"/>
<evidence type="ECO:0000256" key="7">
    <source>
        <dbReference type="SAM" id="Phobius"/>
    </source>
</evidence>
<keyword evidence="2" id="KW-1003">Cell membrane</keyword>
<keyword evidence="4 7" id="KW-1133">Transmembrane helix</keyword>
<feature type="transmembrane region" description="Helical" evidence="7">
    <location>
        <begin position="194"/>
        <end position="215"/>
    </location>
</feature>
<comment type="subcellular location">
    <subcellularLocation>
        <location evidence="1">Cell membrane</location>
        <topology evidence="1">Multi-pass membrane protein</topology>
    </subcellularLocation>
</comment>
<evidence type="ECO:0000256" key="6">
    <source>
        <dbReference type="ARBA" id="ARBA00034125"/>
    </source>
</evidence>
<dbReference type="RefSeq" id="WP_191749797.1">
    <property type="nucleotide sequence ID" value="NZ_JACSQZ010000022.1"/>
</dbReference>